<sequence length="139" mass="16045">MFYIESGNTSRYTLREIKTMATQINKIMLNLVNFRDEMKGLPAETVKIHIAAYRELIAMLPLKREQYAATLMLDSMIHIMISNDLTMVYQYMGENFAVCSKPVPGMATTEELHGLNLKQDAWDNMPRFLVWADSGKIYK</sequence>
<accession>A0AAU7PG24</accession>
<organism evidence="1">
    <name type="scientific">Escherichia phage fEgEco12</name>
    <dbReference type="NCBI Taxonomy" id="3158837"/>
    <lineage>
        <taxon>Viruses</taxon>
        <taxon>Duplodnaviria</taxon>
        <taxon>Heunggongvirae</taxon>
        <taxon>Uroviricota</taxon>
        <taxon>Caudoviricetes</taxon>
    </lineage>
</organism>
<evidence type="ECO:0000313" key="1">
    <source>
        <dbReference type="EMBL" id="XBS49083.1"/>
    </source>
</evidence>
<evidence type="ECO:0008006" key="2">
    <source>
        <dbReference type="Google" id="ProtNLM"/>
    </source>
</evidence>
<dbReference type="EMBL" id="PP777464">
    <property type="protein sequence ID" value="XBS49697.1"/>
    <property type="molecule type" value="Genomic_DNA"/>
</dbReference>
<protein>
    <recommendedName>
        <fullName evidence="2">Phage protein</fullName>
    </recommendedName>
</protein>
<name>A0AAU7PG24_9CAUD</name>
<reference evidence="1" key="1">
    <citation type="submission" date="2024-05" db="EMBL/GenBank/DDBJ databases">
        <authorList>
            <person name="Badawy S."/>
            <person name="Skurnik M."/>
        </authorList>
    </citation>
    <scope>NUCLEOTIDE SEQUENCE</scope>
</reference>
<proteinExistence type="predicted"/>
<dbReference type="EMBL" id="PP777464">
    <property type="protein sequence ID" value="XBS49083.1"/>
    <property type="molecule type" value="Genomic_DNA"/>
</dbReference>